<keyword evidence="1 3" id="KW-0597">Phosphoprotein</keyword>
<proteinExistence type="predicted"/>
<accession>A0A1I5L5R2</accession>
<dbReference type="InterPro" id="IPR011006">
    <property type="entry name" value="CheY-like_superfamily"/>
</dbReference>
<evidence type="ECO:0000259" key="4">
    <source>
        <dbReference type="PROSITE" id="PS50110"/>
    </source>
</evidence>
<dbReference type="Proteomes" id="UP000199227">
    <property type="component" value="Unassembled WGS sequence"/>
</dbReference>
<feature type="domain" description="Response regulatory" evidence="4">
    <location>
        <begin position="3"/>
        <end position="120"/>
    </location>
</feature>
<keyword evidence="2" id="KW-0902">Two-component regulatory system</keyword>
<evidence type="ECO:0000313" key="5">
    <source>
        <dbReference type="EMBL" id="SFO92196.1"/>
    </source>
</evidence>
<dbReference type="PROSITE" id="PS50110">
    <property type="entry name" value="RESPONSE_REGULATORY"/>
    <property type="match status" value="1"/>
</dbReference>
<dbReference type="Pfam" id="PF00072">
    <property type="entry name" value="Response_reg"/>
    <property type="match status" value="1"/>
</dbReference>
<feature type="modified residue" description="4-aspartylphosphate" evidence="3">
    <location>
        <position position="54"/>
    </location>
</feature>
<dbReference type="GO" id="GO:0000160">
    <property type="term" value="P:phosphorelay signal transduction system"/>
    <property type="evidence" value="ECO:0007669"/>
    <property type="project" value="UniProtKB-KW"/>
</dbReference>
<evidence type="ECO:0000256" key="3">
    <source>
        <dbReference type="PROSITE-ProRule" id="PRU00169"/>
    </source>
</evidence>
<evidence type="ECO:0000256" key="1">
    <source>
        <dbReference type="ARBA" id="ARBA00022553"/>
    </source>
</evidence>
<dbReference type="SUPFAM" id="SSF52172">
    <property type="entry name" value="CheY-like"/>
    <property type="match status" value="1"/>
</dbReference>
<dbReference type="STRING" id="223786.SAMN05216234_10235"/>
<gene>
    <name evidence="5" type="ORF">SAMN05216234_10235</name>
</gene>
<sequence>MKKILVAEDDELNRMVIKEMLALIVPNVNIEIVDNGLEAYLKLKENSYDLILTDIDMPKLDGRELLKKVKGELHLNIPIICVTAFAVTGDKERLLLEGFDDYLSKPIDMNKLGEVIRKFLGENID</sequence>
<dbReference type="AlphaFoldDB" id="A0A1I5L5R2"/>
<dbReference type="OrthoDB" id="9816343at2"/>
<dbReference type="RefSeq" id="WP_092910048.1">
    <property type="nucleotide sequence ID" value="NZ_CP136592.1"/>
</dbReference>
<dbReference type="PANTHER" id="PTHR45339:SF1">
    <property type="entry name" value="HYBRID SIGNAL TRANSDUCTION HISTIDINE KINASE J"/>
    <property type="match status" value="1"/>
</dbReference>
<dbReference type="PANTHER" id="PTHR45339">
    <property type="entry name" value="HYBRID SIGNAL TRANSDUCTION HISTIDINE KINASE J"/>
    <property type="match status" value="1"/>
</dbReference>
<keyword evidence="6" id="KW-1185">Reference proteome</keyword>
<evidence type="ECO:0000313" key="6">
    <source>
        <dbReference type="Proteomes" id="UP000199227"/>
    </source>
</evidence>
<dbReference type="EMBL" id="FOXB01000002">
    <property type="protein sequence ID" value="SFO92196.1"/>
    <property type="molecule type" value="Genomic_DNA"/>
</dbReference>
<protein>
    <submittedName>
        <fullName evidence="5">Two-component system, cell cycle response regulator DivK</fullName>
    </submittedName>
</protein>
<dbReference type="Gene3D" id="3.40.50.2300">
    <property type="match status" value="1"/>
</dbReference>
<reference evidence="5 6" key="1">
    <citation type="submission" date="2016-10" db="EMBL/GenBank/DDBJ databases">
        <authorList>
            <person name="de Groot N.N."/>
        </authorList>
    </citation>
    <scope>NUCLEOTIDE SEQUENCE [LARGE SCALE GENOMIC DNA]</scope>
    <source>
        <strain evidence="5 6">EP1-55-1</strain>
    </source>
</reference>
<dbReference type="InterPro" id="IPR001789">
    <property type="entry name" value="Sig_transdc_resp-reg_receiver"/>
</dbReference>
<organism evidence="5 6">
    <name type="scientific">Hydrogenimonas thermophila</name>
    <dbReference type="NCBI Taxonomy" id="223786"/>
    <lineage>
        <taxon>Bacteria</taxon>
        <taxon>Pseudomonadati</taxon>
        <taxon>Campylobacterota</taxon>
        <taxon>Epsilonproteobacteria</taxon>
        <taxon>Campylobacterales</taxon>
        <taxon>Hydrogenimonadaceae</taxon>
        <taxon>Hydrogenimonas</taxon>
    </lineage>
</organism>
<dbReference type="SMART" id="SM00448">
    <property type="entry name" value="REC"/>
    <property type="match status" value="1"/>
</dbReference>
<evidence type="ECO:0000256" key="2">
    <source>
        <dbReference type="ARBA" id="ARBA00023012"/>
    </source>
</evidence>
<name>A0A1I5L5R2_9BACT</name>
<dbReference type="CDD" id="cd17546">
    <property type="entry name" value="REC_hyHK_CKI1_RcsC-like"/>
    <property type="match status" value="1"/>
</dbReference>